<comment type="subcellular location">
    <subcellularLocation>
        <location evidence="1">Cell membrane</location>
        <topology evidence="1">Multi-pass membrane protein</topology>
    </subcellularLocation>
</comment>
<evidence type="ECO:0000256" key="5">
    <source>
        <dbReference type="ARBA" id="ARBA00023136"/>
    </source>
</evidence>
<name>A0A2G9Z9S8_9BACT</name>
<feature type="transmembrane region" description="Helical" evidence="6">
    <location>
        <begin position="63"/>
        <end position="80"/>
    </location>
</feature>
<keyword evidence="4 6" id="KW-1133">Transmembrane helix</keyword>
<evidence type="ECO:0000256" key="1">
    <source>
        <dbReference type="ARBA" id="ARBA00004651"/>
    </source>
</evidence>
<organism evidence="9 10">
    <name type="scientific">Candidatus Jorgensenbacteria bacterium CG23_combo_of_CG06-09_8_20_14_all_54_14</name>
    <dbReference type="NCBI Taxonomy" id="1974595"/>
    <lineage>
        <taxon>Bacteria</taxon>
        <taxon>Candidatus Joergenseniibacteriota</taxon>
    </lineage>
</organism>
<feature type="transmembrane region" description="Helical" evidence="6">
    <location>
        <begin position="39"/>
        <end position="56"/>
    </location>
</feature>
<evidence type="ECO:0000313" key="10">
    <source>
        <dbReference type="Proteomes" id="UP000228812"/>
    </source>
</evidence>
<dbReference type="AlphaFoldDB" id="A0A2G9Z9S8"/>
<sequence length="524" mass="57301">MVFDFFYHLQDTDLYGLKRIYTNVISCKLLVISMRSYDIFFFGALFFLLGVLVASVGVKAGALWLFLALELGCAVAWTFFERITSRFRRRITRKGWLAMAALLLLLPTGALYYTQDDRNFRAARLPTGKASFSGVVADDPKHSGTSQEAVLALAAPYTGNVLLRLRSYPVVTYGDELAVSGAVELPAPAGYARYLTKERVSGVVAFPEFSVKGSGHGSRVRAFLFDVRHHVTAAFARMLPPEEAAFLGGITLGERSELSKEFKESLQKSGTTHLVALSGYNITIVAWAAMGAFVFFLRRRWAFALTVLTILGFVLMTGGEASVVRAAIMGGLLLIAREAGRRYRIRNAVALAALVMVLANPKVLMFDVGFQLSFLALLGIACLRPALGAFFKIPEGSGFLSWRDNLMTTTSAQLAVVPLLITSFSGFSPLSLIANVLVLELIPLTMGVGFIAALLAAAGEYLVLVCGWLAWVLLRFEIGVIKFFGSISLQFAPAMSVWLIVVYYAALVGFIIYVKRHTRRARAA</sequence>
<evidence type="ECO:0000259" key="8">
    <source>
        <dbReference type="Pfam" id="PF13567"/>
    </source>
</evidence>
<dbReference type="InterPro" id="IPR004477">
    <property type="entry name" value="ComEC_N"/>
</dbReference>
<keyword evidence="3 6" id="KW-0812">Transmembrane</keyword>
<dbReference type="NCBIfam" id="TIGR00360">
    <property type="entry name" value="ComEC_N-term"/>
    <property type="match status" value="1"/>
</dbReference>
<dbReference type="InterPro" id="IPR025405">
    <property type="entry name" value="DUF4131"/>
</dbReference>
<reference evidence="9 10" key="1">
    <citation type="submission" date="2017-09" db="EMBL/GenBank/DDBJ databases">
        <title>Depth-based differentiation of microbial function through sediment-hosted aquifers and enrichment of novel symbionts in the deep terrestrial subsurface.</title>
        <authorList>
            <person name="Probst A.J."/>
            <person name="Ladd B."/>
            <person name="Jarett J.K."/>
            <person name="Geller-Mcgrath D.E."/>
            <person name="Sieber C.M."/>
            <person name="Emerson J.B."/>
            <person name="Anantharaman K."/>
            <person name="Thomas B.C."/>
            <person name="Malmstrom R."/>
            <person name="Stieglmeier M."/>
            <person name="Klingl A."/>
            <person name="Woyke T."/>
            <person name="Ryan C.M."/>
            <person name="Banfield J.F."/>
        </authorList>
    </citation>
    <scope>NUCLEOTIDE SEQUENCE [LARGE SCALE GENOMIC DNA]</scope>
    <source>
        <strain evidence="9">CG23_combo_of_CG06-09_8_20_14_all_54_14</strain>
    </source>
</reference>
<feature type="transmembrane region" description="Helical" evidence="6">
    <location>
        <begin position="303"/>
        <end position="336"/>
    </location>
</feature>
<dbReference type="Pfam" id="PF13567">
    <property type="entry name" value="DUF4131"/>
    <property type="match status" value="1"/>
</dbReference>
<evidence type="ECO:0000256" key="4">
    <source>
        <dbReference type="ARBA" id="ARBA00022989"/>
    </source>
</evidence>
<gene>
    <name evidence="9" type="ORF">COX26_01490</name>
</gene>
<dbReference type="PANTHER" id="PTHR30619">
    <property type="entry name" value="DNA INTERNALIZATION/COMPETENCE PROTEIN COMEC/REC2"/>
    <property type="match status" value="1"/>
</dbReference>
<feature type="transmembrane region" description="Helical" evidence="6">
    <location>
        <begin position="95"/>
        <end position="114"/>
    </location>
</feature>
<proteinExistence type="predicted"/>
<feature type="transmembrane region" description="Helical" evidence="6">
    <location>
        <begin position="348"/>
        <end position="366"/>
    </location>
</feature>
<protein>
    <submittedName>
        <fullName evidence="9">Uncharacterized protein</fullName>
    </submittedName>
</protein>
<comment type="caution">
    <text evidence="9">The sequence shown here is derived from an EMBL/GenBank/DDBJ whole genome shotgun (WGS) entry which is preliminary data.</text>
</comment>
<keyword evidence="5 6" id="KW-0472">Membrane</keyword>
<dbReference type="InterPro" id="IPR052159">
    <property type="entry name" value="Competence_DNA_uptake"/>
</dbReference>
<keyword evidence="2" id="KW-1003">Cell membrane</keyword>
<feature type="transmembrane region" description="Helical" evidence="6">
    <location>
        <begin position="491"/>
        <end position="514"/>
    </location>
</feature>
<evidence type="ECO:0000313" key="9">
    <source>
        <dbReference type="EMBL" id="PIP29916.1"/>
    </source>
</evidence>
<dbReference type="Pfam" id="PF03772">
    <property type="entry name" value="Competence"/>
    <property type="match status" value="1"/>
</dbReference>
<feature type="domain" description="DUF4131" evidence="8">
    <location>
        <begin position="63"/>
        <end position="203"/>
    </location>
</feature>
<evidence type="ECO:0000259" key="7">
    <source>
        <dbReference type="Pfam" id="PF03772"/>
    </source>
</evidence>
<evidence type="ECO:0000256" key="3">
    <source>
        <dbReference type="ARBA" id="ARBA00022692"/>
    </source>
</evidence>
<dbReference type="Proteomes" id="UP000228812">
    <property type="component" value="Unassembled WGS sequence"/>
</dbReference>
<dbReference type="PANTHER" id="PTHR30619:SF1">
    <property type="entry name" value="RECOMBINATION PROTEIN 2"/>
    <property type="match status" value="1"/>
</dbReference>
<dbReference type="GO" id="GO:0005886">
    <property type="term" value="C:plasma membrane"/>
    <property type="evidence" value="ECO:0007669"/>
    <property type="project" value="UniProtKB-SubCell"/>
</dbReference>
<accession>A0A2G9Z9S8</accession>
<feature type="domain" description="ComEC/Rec2-related protein" evidence="7">
    <location>
        <begin position="250"/>
        <end position="515"/>
    </location>
</feature>
<evidence type="ECO:0000256" key="6">
    <source>
        <dbReference type="SAM" id="Phobius"/>
    </source>
</evidence>
<evidence type="ECO:0000256" key="2">
    <source>
        <dbReference type="ARBA" id="ARBA00022475"/>
    </source>
</evidence>
<dbReference type="EMBL" id="PCRZ01000026">
    <property type="protein sequence ID" value="PIP29916.1"/>
    <property type="molecule type" value="Genomic_DNA"/>
</dbReference>
<feature type="transmembrane region" description="Helical" evidence="6">
    <location>
        <begin position="274"/>
        <end position="297"/>
    </location>
</feature>